<evidence type="ECO:0000313" key="2">
    <source>
        <dbReference type="Proteomes" id="UP000321571"/>
    </source>
</evidence>
<name>A0A5C8NF90_9ACTN</name>
<dbReference type="OrthoDB" id="3790037at2"/>
<comment type="caution">
    <text evidence="1">The sequence shown here is derived from an EMBL/GenBank/DDBJ whole genome shotgun (WGS) entry which is preliminary data.</text>
</comment>
<accession>A0A5C8NF90</accession>
<sequence>MLLAVSSKPAPSRGNHVGMALAASGLAWTVLSLVDMHLLGGIEVAAASTVVELVVHGTGLALLSTGVALMRAPALLRGAPA</sequence>
<gene>
    <name evidence="1" type="ORF">FHP06_12380</name>
</gene>
<reference evidence="1 2" key="1">
    <citation type="submission" date="2019-06" db="EMBL/GenBank/DDBJ databases">
        <title>Aeromicrobium sp. nov., isolated from a maize field.</title>
        <authorList>
            <person name="Lin S.-Y."/>
            <person name="Tsai C.-F."/>
            <person name="Young C.-C."/>
        </authorList>
    </citation>
    <scope>NUCLEOTIDE SEQUENCE [LARGE SCALE GENOMIC DNA]</scope>
    <source>
        <strain evidence="1 2">CC-CFT486</strain>
    </source>
</reference>
<evidence type="ECO:0000313" key="1">
    <source>
        <dbReference type="EMBL" id="TXL57583.1"/>
    </source>
</evidence>
<proteinExistence type="predicted"/>
<dbReference type="EMBL" id="VDUX01000006">
    <property type="protein sequence ID" value="TXL57583.1"/>
    <property type="molecule type" value="Genomic_DNA"/>
</dbReference>
<dbReference type="Proteomes" id="UP000321571">
    <property type="component" value="Unassembled WGS sequence"/>
</dbReference>
<dbReference type="AlphaFoldDB" id="A0A5C8NF90"/>
<protein>
    <submittedName>
        <fullName evidence="1">Uncharacterized protein</fullName>
    </submittedName>
</protein>
<organism evidence="1 2">
    <name type="scientific">Aeromicrobium terrae</name>
    <dbReference type="NCBI Taxonomy" id="2498846"/>
    <lineage>
        <taxon>Bacteria</taxon>
        <taxon>Bacillati</taxon>
        <taxon>Actinomycetota</taxon>
        <taxon>Actinomycetes</taxon>
        <taxon>Propionibacteriales</taxon>
        <taxon>Nocardioidaceae</taxon>
        <taxon>Aeromicrobium</taxon>
    </lineage>
</organism>
<keyword evidence="2" id="KW-1185">Reference proteome</keyword>